<feature type="region of interest" description="Disordered" evidence="1">
    <location>
        <begin position="286"/>
        <end position="313"/>
    </location>
</feature>
<dbReference type="GeneID" id="63739133"/>
<dbReference type="EMBL" id="AZHE01000010">
    <property type="protein sequence ID" value="KHN97663.1"/>
    <property type="molecule type" value="Genomic_DNA"/>
</dbReference>
<proteinExistence type="predicted"/>
<dbReference type="STRING" id="1081103.A0A0B2WUC5"/>
<evidence type="ECO:0000256" key="1">
    <source>
        <dbReference type="SAM" id="MobiDB-lite"/>
    </source>
</evidence>
<dbReference type="HOGENOM" id="CLU_058648_0_0_1"/>
<reference evidence="2 3" key="1">
    <citation type="journal article" date="2014" name="Proc. Natl. Acad. Sci. U.S.A.">
        <title>Trajectory and genomic determinants of fungal-pathogen speciation and host adaptation.</title>
        <authorList>
            <person name="Hu X."/>
            <person name="Xiao G."/>
            <person name="Zheng P."/>
            <person name="Shang Y."/>
            <person name="Su Y."/>
            <person name="Zhang X."/>
            <person name="Liu X."/>
            <person name="Zhan S."/>
            <person name="St Leger R.J."/>
            <person name="Wang C."/>
        </authorList>
    </citation>
    <scope>NUCLEOTIDE SEQUENCE [LARGE SCALE GENOMIC DNA]</scope>
    <source>
        <strain evidence="2 3">ARSEF 1941</strain>
    </source>
</reference>
<sequence length="313" mass="35454">MDVGDDKRLATMDVLSLISSPSYAPTTLRHLPQPVPNHLPPGVDGSIFTFEDAFEDLLAVSKGQKLPDITTRYEQRRLLRDMFPSGEPTWFWLRRLEAQGLVQVPSRAHFFGAHHPDWSSFHKELDRHAADAWRSLSKGHGHDACGSGDFFEEIGKAFKQLERGFSGRGNRNSDANCWERKELDRGPDTFEELFSEISSKFKESASSWDTFVKNISVYSKPKSQQGKPEAQVDGHEKGKVVTDENEYVDRFGYLHKTVTRKTLDADGNEVGSETYVIVRPADKHLDNENNPKIGGNEPLEIGTDTKKSSWFWK</sequence>
<comment type="caution">
    <text evidence="2">The sequence shown here is derived from an EMBL/GenBank/DDBJ whole genome shotgun (WGS) entry which is preliminary data.</text>
</comment>
<dbReference type="OrthoDB" id="4586300at2759"/>
<dbReference type="AlphaFoldDB" id="A0A0B2WUC5"/>
<organism evidence="2 3">
    <name type="scientific">Metarhizium album (strain ARSEF 1941)</name>
    <dbReference type="NCBI Taxonomy" id="1081103"/>
    <lineage>
        <taxon>Eukaryota</taxon>
        <taxon>Fungi</taxon>
        <taxon>Dikarya</taxon>
        <taxon>Ascomycota</taxon>
        <taxon>Pezizomycotina</taxon>
        <taxon>Sordariomycetes</taxon>
        <taxon>Hypocreomycetidae</taxon>
        <taxon>Hypocreales</taxon>
        <taxon>Clavicipitaceae</taxon>
        <taxon>Metarhizium</taxon>
    </lineage>
</organism>
<keyword evidence="3" id="KW-1185">Reference proteome</keyword>
<dbReference type="Proteomes" id="UP000030816">
    <property type="component" value="Unassembled WGS sequence"/>
</dbReference>
<accession>A0A0B2WUC5</accession>
<evidence type="ECO:0000313" key="3">
    <source>
        <dbReference type="Proteomes" id="UP000030816"/>
    </source>
</evidence>
<protein>
    <submittedName>
        <fullName evidence="2">Uncharacterized protein</fullName>
    </submittedName>
</protein>
<name>A0A0B2WUC5_METAS</name>
<evidence type="ECO:0000313" key="2">
    <source>
        <dbReference type="EMBL" id="KHN97663.1"/>
    </source>
</evidence>
<dbReference type="RefSeq" id="XP_040678729.1">
    <property type="nucleotide sequence ID" value="XM_040823476.1"/>
</dbReference>
<gene>
    <name evidence="2" type="ORF">MAM_04678</name>
</gene>